<dbReference type="EMBL" id="CAMGYJ010000007">
    <property type="protein sequence ID" value="CAI0445045.1"/>
    <property type="molecule type" value="Genomic_DNA"/>
</dbReference>
<organism evidence="2 3">
    <name type="scientific">Linum tenue</name>
    <dbReference type="NCBI Taxonomy" id="586396"/>
    <lineage>
        <taxon>Eukaryota</taxon>
        <taxon>Viridiplantae</taxon>
        <taxon>Streptophyta</taxon>
        <taxon>Embryophyta</taxon>
        <taxon>Tracheophyta</taxon>
        <taxon>Spermatophyta</taxon>
        <taxon>Magnoliopsida</taxon>
        <taxon>eudicotyledons</taxon>
        <taxon>Gunneridae</taxon>
        <taxon>Pentapetalae</taxon>
        <taxon>rosids</taxon>
        <taxon>fabids</taxon>
        <taxon>Malpighiales</taxon>
        <taxon>Linaceae</taxon>
        <taxon>Linum</taxon>
    </lineage>
</organism>
<evidence type="ECO:0000313" key="3">
    <source>
        <dbReference type="Proteomes" id="UP001154282"/>
    </source>
</evidence>
<evidence type="ECO:0000313" key="2">
    <source>
        <dbReference type="EMBL" id="CAI0445045.1"/>
    </source>
</evidence>
<dbReference type="AlphaFoldDB" id="A0AAV0MF77"/>
<keyword evidence="3" id="KW-1185">Reference proteome</keyword>
<comment type="caution">
    <text evidence="2">The sequence shown here is derived from an EMBL/GenBank/DDBJ whole genome shotgun (WGS) entry which is preliminary data.</text>
</comment>
<protein>
    <submittedName>
        <fullName evidence="2">Uncharacterized protein</fullName>
    </submittedName>
</protein>
<dbReference type="EMBL" id="CAMGYJ010000007">
    <property type="protein sequence ID" value="CAI0445037.1"/>
    <property type="molecule type" value="Genomic_DNA"/>
</dbReference>
<name>A0AAV0MF77_9ROSI</name>
<reference evidence="2" key="1">
    <citation type="submission" date="2022-08" db="EMBL/GenBank/DDBJ databases">
        <authorList>
            <person name="Gutierrez-Valencia J."/>
        </authorList>
    </citation>
    <scope>NUCLEOTIDE SEQUENCE</scope>
</reference>
<sequence>MQTKTQPSNNSIEDMRIHVANEGKGEEAPLFLSPSLFRLELPFFCLCSAPGRDGVTNVVKGMERNKKGVDEMELDLKDL</sequence>
<evidence type="ECO:0000313" key="1">
    <source>
        <dbReference type="EMBL" id="CAI0445037.1"/>
    </source>
</evidence>
<proteinExistence type="predicted"/>
<gene>
    <name evidence="1" type="ORF">LITE_LOCUS28372</name>
    <name evidence="2" type="ORF">LITE_LOCUS28380</name>
</gene>
<accession>A0AAV0MF77</accession>
<dbReference type="Proteomes" id="UP001154282">
    <property type="component" value="Unassembled WGS sequence"/>
</dbReference>